<evidence type="ECO:0000313" key="2">
    <source>
        <dbReference type="Proteomes" id="UP001054821"/>
    </source>
</evidence>
<accession>A0AAD4WJ40</accession>
<keyword evidence="2" id="KW-1185">Reference proteome</keyword>
<dbReference type="InterPro" id="IPR053134">
    <property type="entry name" value="RNA-dir_DNA_polymerase"/>
</dbReference>
<reference evidence="1 2" key="1">
    <citation type="journal article" date="2022" name="G3 (Bethesda)">
        <title>Whole-genome sequence and methylome profiling of the almond [Prunus dulcis (Mill.) D.A. Webb] cultivar 'Nonpareil'.</title>
        <authorList>
            <person name="D'Amico-Willman K.M."/>
            <person name="Ouma W.Z."/>
            <person name="Meulia T."/>
            <person name="Sideli G.M."/>
            <person name="Gradziel T.M."/>
            <person name="Fresnedo-Ramirez J."/>
        </authorList>
    </citation>
    <scope>NUCLEOTIDE SEQUENCE [LARGE SCALE GENOMIC DNA]</scope>
    <source>
        <strain evidence="1">Clone GOH B32 T37-40</strain>
    </source>
</reference>
<proteinExistence type="predicted"/>
<protein>
    <recommendedName>
        <fullName evidence="3">Transposable element protein</fullName>
    </recommendedName>
</protein>
<dbReference type="Gene3D" id="3.30.70.270">
    <property type="match status" value="1"/>
</dbReference>
<dbReference type="InterPro" id="IPR043502">
    <property type="entry name" value="DNA/RNA_pol_sf"/>
</dbReference>
<dbReference type="PANTHER" id="PTHR24559:SF444">
    <property type="entry name" value="REVERSE TRANSCRIPTASE DOMAIN-CONTAINING PROTEIN"/>
    <property type="match status" value="1"/>
</dbReference>
<name>A0AAD4WJ40_PRUDU</name>
<dbReference type="Proteomes" id="UP001054821">
    <property type="component" value="Chromosome 2"/>
</dbReference>
<sequence length="221" mass="25332">MHSPAINMAEFMHESIEEHEGNLQEEELEFAPAARDDSLIEVEDPLQKINLLTEEDPTPTFISTLLEEPVMNEIIALLHDFKNCFAWHYHEMPGLERIGGAQVANKRRVLASQAGQKKDVYLDRTEILKRKTGAIRICVDYRNLNEASPKDEYPIPMADMLVDRDAHNQMLSFMDGNARYNQIMMAEEDIHKTTFMCPGHIGARAYNKRVKDKSFEVGEIV</sequence>
<evidence type="ECO:0008006" key="3">
    <source>
        <dbReference type="Google" id="ProtNLM"/>
    </source>
</evidence>
<gene>
    <name evidence="1" type="ORF">L3X38_011032</name>
</gene>
<dbReference type="SUPFAM" id="SSF56672">
    <property type="entry name" value="DNA/RNA polymerases"/>
    <property type="match status" value="1"/>
</dbReference>
<evidence type="ECO:0000313" key="1">
    <source>
        <dbReference type="EMBL" id="KAI5343156.1"/>
    </source>
</evidence>
<dbReference type="InterPro" id="IPR043128">
    <property type="entry name" value="Rev_trsase/Diguanyl_cyclase"/>
</dbReference>
<dbReference type="AlphaFoldDB" id="A0AAD4WJ40"/>
<organism evidence="1 2">
    <name type="scientific">Prunus dulcis</name>
    <name type="common">Almond</name>
    <name type="synonym">Amygdalus dulcis</name>
    <dbReference type="NCBI Taxonomy" id="3755"/>
    <lineage>
        <taxon>Eukaryota</taxon>
        <taxon>Viridiplantae</taxon>
        <taxon>Streptophyta</taxon>
        <taxon>Embryophyta</taxon>
        <taxon>Tracheophyta</taxon>
        <taxon>Spermatophyta</taxon>
        <taxon>Magnoliopsida</taxon>
        <taxon>eudicotyledons</taxon>
        <taxon>Gunneridae</taxon>
        <taxon>Pentapetalae</taxon>
        <taxon>rosids</taxon>
        <taxon>fabids</taxon>
        <taxon>Rosales</taxon>
        <taxon>Rosaceae</taxon>
        <taxon>Amygdaloideae</taxon>
        <taxon>Amygdaleae</taxon>
        <taxon>Prunus</taxon>
    </lineage>
</organism>
<comment type="caution">
    <text evidence="1">The sequence shown here is derived from an EMBL/GenBank/DDBJ whole genome shotgun (WGS) entry which is preliminary data.</text>
</comment>
<dbReference type="EMBL" id="JAJFAZ020000002">
    <property type="protein sequence ID" value="KAI5343156.1"/>
    <property type="molecule type" value="Genomic_DNA"/>
</dbReference>
<dbReference type="Gene3D" id="3.10.10.10">
    <property type="entry name" value="HIV Type 1 Reverse Transcriptase, subunit A, domain 1"/>
    <property type="match status" value="1"/>
</dbReference>
<dbReference type="PANTHER" id="PTHR24559">
    <property type="entry name" value="TRANSPOSON TY3-I GAG-POL POLYPROTEIN"/>
    <property type="match status" value="1"/>
</dbReference>